<dbReference type="STRING" id="336963.C4JY26"/>
<name>C4JY26_UNCRE</name>
<keyword evidence="9" id="KW-1185">Reference proteome</keyword>
<feature type="region of interest" description="Disordered" evidence="6">
    <location>
        <begin position="42"/>
        <end position="80"/>
    </location>
</feature>
<dbReference type="GeneID" id="8444603"/>
<evidence type="ECO:0000256" key="5">
    <source>
        <dbReference type="ARBA" id="ARBA00023136"/>
    </source>
</evidence>
<evidence type="ECO:0000256" key="7">
    <source>
        <dbReference type="SAM" id="Phobius"/>
    </source>
</evidence>
<dbReference type="eggNOG" id="ENOG502S1VT">
    <property type="taxonomic scope" value="Eukaryota"/>
</dbReference>
<dbReference type="PANTHER" id="PTHR15071">
    <property type="entry name" value="MANNOSE-6-PHOSPHATE RECEPTOR FAMILY MEMBER"/>
    <property type="match status" value="1"/>
</dbReference>
<feature type="transmembrane region" description="Helical" evidence="7">
    <location>
        <begin position="121"/>
        <end position="143"/>
    </location>
</feature>
<organism evidence="8 9">
    <name type="scientific">Uncinocarpus reesii (strain UAMH 1704)</name>
    <dbReference type="NCBI Taxonomy" id="336963"/>
    <lineage>
        <taxon>Eukaryota</taxon>
        <taxon>Fungi</taxon>
        <taxon>Dikarya</taxon>
        <taxon>Ascomycota</taxon>
        <taxon>Pezizomycotina</taxon>
        <taxon>Eurotiomycetes</taxon>
        <taxon>Eurotiomycetidae</taxon>
        <taxon>Onygenales</taxon>
        <taxon>Onygenaceae</taxon>
        <taxon>Uncinocarpus</taxon>
    </lineage>
</organism>
<gene>
    <name evidence="8" type="ORF">UREG_07077</name>
</gene>
<dbReference type="RefSeq" id="XP_002582304.1">
    <property type="nucleotide sequence ID" value="XM_002582258.1"/>
</dbReference>
<dbReference type="KEGG" id="ure:UREG_07077"/>
<reference evidence="9" key="1">
    <citation type="journal article" date="2009" name="Genome Res.">
        <title>Comparative genomic analyses of the human fungal pathogens Coccidioides and their relatives.</title>
        <authorList>
            <person name="Sharpton T.J."/>
            <person name="Stajich J.E."/>
            <person name="Rounsley S.D."/>
            <person name="Gardner M.J."/>
            <person name="Wortman J.R."/>
            <person name="Jordar V.S."/>
            <person name="Maiti R."/>
            <person name="Kodira C.D."/>
            <person name="Neafsey D.E."/>
            <person name="Zeng Q."/>
            <person name="Hung C.-Y."/>
            <person name="McMahan C."/>
            <person name="Muszewska A."/>
            <person name="Grynberg M."/>
            <person name="Mandel M.A."/>
            <person name="Kellner E.M."/>
            <person name="Barker B.M."/>
            <person name="Galgiani J.N."/>
            <person name="Orbach M.J."/>
            <person name="Kirkland T.N."/>
            <person name="Cole G.T."/>
            <person name="Henn M.R."/>
            <person name="Birren B.W."/>
            <person name="Taylor J.W."/>
        </authorList>
    </citation>
    <scope>NUCLEOTIDE SEQUENCE [LARGE SCALE GENOMIC DNA]</scope>
    <source>
        <strain evidence="9">UAMH 1704</strain>
    </source>
</reference>
<dbReference type="HOGENOM" id="CLU_1416144_0_0_1"/>
<dbReference type="InterPro" id="IPR018939">
    <property type="entry name" value="Autophagy-rel_prot_27"/>
</dbReference>
<dbReference type="Pfam" id="PF09451">
    <property type="entry name" value="ATG27"/>
    <property type="match status" value="1"/>
</dbReference>
<keyword evidence="4 7" id="KW-1133">Transmembrane helix</keyword>
<evidence type="ECO:0000313" key="8">
    <source>
        <dbReference type="EMBL" id="EEP82212.1"/>
    </source>
</evidence>
<accession>C4JY26</accession>
<evidence type="ECO:0000256" key="3">
    <source>
        <dbReference type="ARBA" id="ARBA00022729"/>
    </source>
</evidence>
<dbReference type="GO" id="GO:0016020">
    <property type="term" value="C:membrane"/>
    <property type="evidence" value="ECO:0007669"/>
    <property type="project" value="UniProtKB-SubCell"/>
</dbReference>
<dbReference type="AlphaFoldDB" id="C4JY26"/>
<feature type="compositionally biased region" description="Basic and acidic residues" evidence="6">
    <location>
        <begin position="42"/>
        <end position="65"/>
    </location>
</feature>
<dbReference type="VEuPathDB" id="FungiDB:UREG_07077"/>
<feature type="region of interest" description="Disordered" evidence="6">
    <location>
        <begin position="1"/>
        <end position="20"/>
    </location>
</feature>
<evidence type="ECO:0000313" key="9">
    <source>
        <dbReference type="Proteomes" id="UP000002058"/>
    </source>
</evidence>
<dbReference type="GO" id="GO:0012505">
    <property type="term" value="C:endomembrane system"/>
    <property type="evidence" value="ECO:0007669"/>
    <property type="project" value="UniProtKB-ARBA"/>
</dbReference>
<evidence type="ECO:0000256" key="4">
    <source>
        <dbReference type="ARBA" id="ARBA00022989"/>
    </source>
</evidence>
<sequence length="192" mass="21775">MTRLKASDSQQEGLRIELHGGKYLKRKQQAVIELICDKSRSGLDDEDKQQRSKREGESPEDKDPESSDGDQSDPSKEKSLQFKSYGEVGDIDVLRVDWRTKYACEGMQEGGEGGKSNRWGFFTWLIILLFLCIAAYLIFGSWLNYNRYGARGWDLLPHGDTIRDIPYLMKDWGKKVINTLQGPGSRGGYSAV</sequence>
<evidence type="ECO:0000256" key="2">
    <source>
        <dbReference type="ARBA" id="ARBA00022692"/>
    </source>
</evidence>
<protein>
    <submittedName>
        <fullName evidence="8">Uncharacterized protein</fullName>
    </submittedName>
</protein>
<evidence type="ECO:0000256" key="6">
    <source>
        <dbReference type="SAM" id="MobiDB-lite"/>
    </source>
</evidence>
<keyword evidence="3" id="KW-0732">Signal</keyword>
<dbReference type="PANTHER" id="PTHR15071:SF13">
    <property type="entry name" value="AUTOPHAGY-RELATED PROTEIN 27"/>
    <property type="match status" value="1"/>
</dbReference>
<comment type="subcellular location">
    <subcellularLocation>
        <location evidence="1">Membrane</location>
        <topology evidence="1">Single-pass membrane protein</topology>
    </subcellularLocation>
</comment>
<proteinExistence type="predicted"/>
<dbReference type="EMBL" id="CH476619">
    <property type="protein sequence ID" value="EEP82212.1"/>
    <property type="molecule type" value="Genomic_DNA"/>
</dbReference>
<keyword evidence="2 7" id="KW-0812">Transmembrane</keyword>
<dbReference type="Proteomes" id="UP000002058">
    <property type="component" value="Unassembled WGS sequence"/>
</dbReference>
<keyword evidence="5 7" id="KW-0472">Membrane</keyword>
<dbReference type="OrthoDB" id="29460at2759"/>
<dbReference type="InParanoid" id="C4JY26"/>
<evidence type="ECO:0000256" key="1">
    <source>
        <dbReference type="ARBA" id="ARBA00004167"/>
    </source>
</evidence>